<dbReference type="EMBL" id="LKPO01000004">
    <property type="protein sequence ID" value="OLF96570.1"/>
    <property type="molecule type" value="Genomic_DNA"/>
</dbReference>
<evidence type="ECO:0000313" key="2">
    <source>
        <dbReference type="Proteomes" id="UP000185604"/>
    </source>
</evidence>
<dbReference type="Proteomes" id="UP000185604">
    <property type="component" value="Unassembled WGS sequence"/>
</dbReference>
<comment type="caution">
    <text evidence="1">The sequence shown here is derived from an EMBL/GenBank/DDBJ whole genome shotgun (WGS) entry which is preliminary data.</text>
</comment>
<evidence type="ECO:0000313" key="1">
    <source>
        <dbReference type="EMBL" id="OLF96570.1"/>
    </source>
</evidence>
<protein>
    <submittedName>
        <fullName evidence="1">Uncharacterized protein</fullName>
    </submittedName>
</protein>
<proteinExistence type="predicted"/>
<reference evidence="1 2" key="1">
    <citation type="journal article" date="2016" name="Front. Microbiol.">
        <title>High-Level Heat Resistance of Spores of Bacillus amyloliquefaciens and Bacillus licheniformis Results from the Presence of a spoVA Operon in a Tn1546 Transposon.</title>
        <authorList>
            <person name="Berendsen E.M."/>
            <person name="Koning R.A."/>
            <person name="Boekhorst J."/>
            <person name="de Jong A."/>
            <person name="Kuipers O.P."/>
            <person name="Wells-Bennik M.H."/>
        </authorList>
    </citation>
    <scope>NUCLEOTIDE SEQUENCE [LARGE SCALE GENOMIC DNA]</scope>
    <source>
        <strain evidence="1 2">B4121</strain>
    </source>
</reference>
<accession>A0A6N2GS61</accession>
<dbReference type="AlphaFoldDB" id="A0A6N2GS61"/>
<sequence>MISYETYARSVTFLTEKRVPSNTYFSDHDTGIVSGLNF</sequence>
<name>A0A6N2GS61_9BACI</name>
<organism evidence="1 2">
    <name type="scientific">Bacillus paralicheniformis</name>
    <dbReference type="NCBI Taxonomy" id="1648923"/>
    <lineage>
        <taxon>Bacteria</taxon>
        <taxon>Bacillati</taxon>
        <taxon>Bacillota</taxon>
        <taxon>Bacilli</taxon>
        <taxon>Bacillales</taxon>
        <taxon>Bacillaceae</taxon>
        <taxon>Bacillus</taxon>
    </lineage>
</organism>
<gene>
    <name evidence="1" type="ORF">B4121_0781</name>
</gene>